<dbReference type="Pfam" id="PF00248">
    <property type="entry name" value="Aldo_ket_red"/>
    <property type="match status" value="1"/>
</dbReference>
<protein>
    <submittedName>
        <fullName evidence="2">Aldo/keto reductase</fullName>
    </submittedName>
</protein>
<dbReference type="PRINTS" id="PR00069">
    <property type="entry name" value="ALDKETRDTASE"/>
</dbReference>
<organism evidence="2 3">
    <name type="scientific">Candidatus Daviesbacteria bacterium RIFCSPHIGHO2_02_FULL_36_13</name>
    <dbReference type="NCBI Taxonomy" id="1797768"/>
    <lineage>
        <taxon>Bacteria</taxon>
        <taxon>Candidatus Daviesiibacteriota</taxon>
    </lineage>
</organism>
<evidence type="ECO:0000313" key="3">
    <source>
        <dbReference type="Proteomes" id="UP000176902"/>
    </source>
</evidence>
<reference evidence="2 3" key="1">
    <citation type="journal article" date="2016" name="Nat. Commun.">
        <title>Thousands of microbial genomes shed light on interconnected biogeochemical processes in an aquifer system.</title>
        <authorList>
            <person name="Anantharaman K."/>
            <person name="Brown C.T."/>
            <person name="Hug L.A."/>
            <person name="Sharon I."/>
            <person name="Castelle C.J."/>
            <person name="Probst A.J."/>
            <person name="Thomas B.C."/>
            <person name="Singh A."/>
            <person name="Wilkins M.J."/>
            <person name="Karaoz U."/>
            <person name="Brodie E.L."/>
            <person name="Williams K.H."/>
            <person name="Hubbard S.S."/>
            <person name="Banfield J.F."/>
        </authorList>
    </citation>
    <scope>NUCLEOTIDE SEQUENCE [LARGE SCALE GENOMIC DNA]</scope>
</reference>
<name>A0A1F5JUJ5_9BACT</name>
<accession>A0A1F5JUJ5</accession>
<proteinExistence type="predicted"/>
<dbReference type="InterPro" id="IPR036812">
    <property type="entry name" value="NAD(P)_OxRdtase_dom_sf"/>
</dbReference>
<evidence type="ECO:0000313" key="2">
    <source>
        <dbReference type="EMBL" id="OGE32326.1"/>
    </source>
</evidence>
<evidence type="ECO:0000259" key="1">
    <source>
        <dbReference type="Pfam" id="PF00248"/>
    </source>
</evidence>
<dbReference type="PANTHER" id="PTHR43147">
    <property type="entry name" value="PROTEIN TAS"/>
    <property type="match status" value="1"/>
</dbReference>
<dbReference type="InterPro" id="IPR020471">
    <property type="entry name" value="AKR"/>
</dbReference>
<dbReference type="Proteomes" id="UP000176902">
    <property type="component" value="Unassembled WGS sequence"/>
</dbReference>
<dbReference type="GO" id="GO:0016491">
    <property type="term" value="F:oxidoreductase activity"/>
    <property type="evidence" value="ECO:0007669"/>
    <property type="project" value="InterPro"/>
</dbReference>
<dbReference type="AlphaFoldDB" id="A0A1F5JUJ5"/>
<dbReference type="Gene3D" id="3.20.20.100">
    <property type="entry name" value="NADP-dependent oxidoreductase domain"/>
    <property type="match status" value="1"/>
</dbReference>
<dbReference type="EMBL" id="MFCV01000028">
    <property type="protein sequence ID" value="OGE32326.1"/>
    <property type="molecule type" value="Genomic_DNA"/>
</dbReference>
<comment type="caution">
    <text evidence="2">The sequence shown here is derived from an EMBL/GenBank/DDBJ whole genome shotgun (WGS) entry which is preliminary data.</text>
</comment>
<feature type="domain" description="NADP-dependent oxidoreductase" evidence="1">
    <location>
        <begin position="18"/>
        <end position="312"/>
    </location>
</feature>
<dbReference type="PANTHER" id="PTHR43147:SF2">
    <property type="entry name" value="NADP-DEPENDENT OXIDOREDUCTASE DOMAIN-CONTAINING PROTEIN"/>
    <property type="match status" value="1"/>
</dbReference>
<gene>
    <name evidence="2" type="ORF">A3C59_02940</name>
</gene>
<dbReference type="InterPro" id="IPR023210">
    <property type="entry name" value="NADP_OxRdtase_dom"/>
</dbReference>
<dbReference type="CDD" id="cd19101">
    <property type="entry name" value="AKR_unchar"/>
    <property type="match status" value="1"/>
</dbReference>
<dbReference type="STRING" id="1797768.A3C59_02940"/>
<dbReference type="SUPFAM" id="SSF51430">
    <property type="entry name" value="NAD(P)-linked oxidoreductase"/>
    <property type="match status" value="1"/>
</dbReference>
<sequence length="344" mass="39117">MDNSVPRIELAPGYSISKILKGGWQLAGGHGPIDRKSAIEDMPIFVQTGITTFDFGDIYTGVEELIGEFIRQHGAKDVQLHTKYVPDLDTLPSVDRPYTERVIDRSLSRLGIDTLDLVQFHWWDYSVPRYIDVAQHLVDLQRSGKIRNIGVTNFDVPRLKELVEAGIPIVTNQVQYSVLDQRPEHGMVEFCQQQGIKLLCYGTVAGGFLSERYLGVPEPREPLENRSLTKYKLIVDDFGGWELFQEMLTTLAIVAKKHRVSMTNVATRFVLDKPQVAGIIIGARNTNHLEDNLRVFDFDLDEEDNRLLESVIRKSPGIQGDTYALERDINDRHGRIMHYNNNNL</sequence>